<reference evidence="1 2" key="1">
    <citation type="submission" date="2020-02" db="EMBL/GenBank/DDBJ databases">
        <title>Draft Genome Sequence of Verrucosispora sp. Strain CWR15, Isolated from Gulf of Mexico Sponge.</title>
        <authorList>
            <person name="Kennedy S.J."/>
            <person name="Cella E."/>
            <person name="Azarian T."/>
            <person name="Baker B.J."/>
            <person name="Shaw L.N."/>
        </authorList>
    </citation>
    <scope>NUCLEOTIDE SEQUENCE [LARGE SCALE GENOMIC DNA]</scope>
    <source>
        <strain evidence="1 2">CWR15</strain>
    </source>
</reference>
<dbReference type="AlphaFoldDB" id="A0A6M1L754"/>
<evidence type="ECO:0000313" key="2">
    <source>
        <dbReference type="Proteomes" id="UP000478148"/>
    </source>
</evidence>
<protein>
    <submittedName>
        <fullName evidence="1">Uncharacterized protein</fullName>
    </submittedName>
</protein>
<comment type="caution">
    <text evidence="1">The sequence shown here is derived from an EMBL/GenBank/DDBJ whole genome shotgun (WGS) entry which is preliminary data.</text>
</comment>
<dbReference type="RefSeq" id="WP_164446472.1">
    <property type="nucleotide sequence ID" value="NZ_SAIY01000002.1"/>
</dbReference>
<dbReference type="EMBL" id="SAIY01000002">
    <property type="protein sequence ID" value="NGM12603.1"/>
    <property type="molecule type" value="Genomic_DNA"/>
</dbReference>
<sequence length="148" mass="15385">MSGQNQDGGQERWSAVVASVDLPGGREVSLQTAAGGTEQETKVGSSRCWRISEVADDGTEIATTSACHGLGTTAAARVFGVVVVASPCRTQVSVKVDHPSDLPVVRDVFDGFFLVPPALVSELDDMITFSCLDESGGAGEPMTLDVVD</sequence>
<keyword evidence="2" id="KW-1185">Reference proteome</keyword>
<name>A0A6M1L754_9ACTN</name>
<proteinExistence type="predicted"/>
<dbReference type="Proteomes" id="UP000478148">
    <property type="component" value="Unassembled WGS sequence"/>
</dbReference>
<organism evidence="1 2">
    <name type="scientific">Verrucosispora sioxanthis</name>
    <dbReference type="NCBI Taxonomy" id="2499994"/>
    <lineage>
        <taxon>Bacteria</taxon>
        <taxon>Bacillati</taxon>
        <taxon>Actinomycetota</taxon>
        <taxon>Actinomycetes</taxon>
        <taxon>Micromonosporales</taxon>
        <taxon>Micromonosporaceae</taxon>
        <taxon>Micromonospora</taxon>
    </lineage>
</organism>
<evidence type="ECO:0000313" key="1">
    <source>
        <dbReference type="EMBL" id="NGM12603.1"/>
    </source>
</evidence>
<accession>A0A6M1L754</accession>
<gene>
    <name evidence="1" type="ORF">ENC19_08000</name>
</gene>